<dbReference type="GeneID" id="35765787"/>
<dbReference type="Pfam" id="PF06998">
    <property type="entry name" value="DUF1307"/>
    <property type="match status" value="1"/>
</dbReference>
<keyword evidence="1" id="KW-0732">Signal</keyword>
<dbReference type="Proteomes" id="UP000269148">
    <property type="component" value="Unassembled WGS sequence"/>
</dbReference>
<gene>
    <name evidence="2" type="ORF">DIY07_11005</name>
</gene>
<feature type="signal peptide" evidence="1">
    <location>
        <begin position="1"/>
        <end position="21"/>
    </location>
</feature>
<proteinExistence type="predicted"/>
<evidence type="ECO:0000313" key="3">
    <source>
        <dbReference type="Proteomes" id="UP000269148"/>
    </source>
</evidence>
<evidence type="ECO:0000256" key="1">
    <source>
        <dbReference type="SAM" id="SignalP"/>
    </source>
</evidence>
<dbReference type="RefSeq" id="WP_003098900.1">
    <property type="nucleotide sequence ID" value="NZ_CP010783.1"/>
</dbReference>
<dbReference type="InterPro" id="IPR009736">
    <property type="entry name" value="DUF1307"/>
</dbReference>
<dbReference type="OrthoDB" id="2221122at2"/>
<dbReference type="SUPFAM" id="SSF160704">
    <property type="entry name" value="YehR-like"/>
    <property type="match status" value="1"/>
</dbReference>
<dbReference type="PIRSF" id="PIRSF006187">
    <property type="entry name" value="DUF1307"/>
    <property type="match status" value="1"/>
</dbReference>
<protein>
    <submittedName>
        <fullName evidence="2">DUF1307 domain-containing protein</fullName>
    </submittedName>
</protein>
<dbReference type="EMBL" id="QLQD01000089">
    <property type="protein sequence ID" value="RLU54197.1"/>
    <property type="molecule type" value="Genomic_DNA"/>
</dbReference>
<accession>A0A3L8G0B0</accession>
<name>A0A3L8G0B0_STRIN</name>
<dbReference type="KEGG" id="siz:SI82_01110"/>
<sequence>MKNRKLVSLLMLVISVLFLVACQSKQAVKEKVAYFEMTQNGSTVGLTYYYKGDKVTRQSAKTKATYTALGVDSKEAAKKELSSIAKQYQGVKGLKESIDYKDDHILETVEVDYAKADMKQLSKIPGIALATEDGKVPDYVSYKKTKKMLEDKGFKKVDKLSIN</sequence>
<dbReference type="Gene3D" id="3.30.1830.10">
    <property type="entry name" value="YehR-like"/>
    <property type="match status" value="1"/>
</dbReference>
<dbReference type="PROSITE" id="PS51257">
    <property type="entry name" value="PROKAR_LIPOPROTEIN"/>
    <property type="match status" value="1"/>
</dbReference>
<evidence type="ECO:0000313" key="2">
    <source>
        <dbReference type="EMBL" id="RLU54197.1"/>
    </source>
</evidence>
<feature type="chain" id="PRO_5038786150" evidence="1">
    <location>
        <begin position="22"/>
        <end position="163"/>
    </location>
</feature>
<comment type="caution">
    <text evidence="2">The sequence shown here is derived from an EMBL/GenBank/DDBJ whole genome shotgun (WGS) entry which is preliminary data.</text>
</comment>
<dbReference type="SMR" id="A0A3L8G0B0"/>
<dbReference type="InterPro" id="IPR036699">
    <property type="entry name" value="YehR-like_sf"/>
</dbReference>
<organism evidence="2 3">
    <name type="scientific">Streptococcus iniae</name>
    <name type="common">Streptococcus shiloi</name>
    <dbReference type="NCBI Taxonomy" id="1346"/>
    <lineage>
        <taxon>Bacteria</taxon>
        <taxon>Bacillati</taxon>
        <taxon>Bacillota</taxon>
        <taxon>Bacilli</taxon>
        <taxon>Lactobacillales</taxon>
        <taxon>Streptococcaceae</taxon>
        <taxon>Streptococcus</taxon>
    </lineage>
</organism>
<reference evidence="2 3" key="1">
    <citation type="submission" date="2018-06" db="EMBL/GenBank/DDBJ databases">
        <title>Mutators as drivers of adaptation in pathogenic bacteria and a risk factor for host jumps and vaccine escape.</title>
        <authorList>
            <person name="Barnes A.C."/>
            <person name="Silayeva O."/>
        </authorList>
    </citation>
    <scope>NUCLEOTIDE SEQUENCE [LARGE SCALE GENOMIC DNA]</scope>
    <source>
        <strain evidence="2 3">QMA0445</strain>
    </source>
</reference>
<dbReference type="AlphaFoldDB" id="A0A3L8G0B0"/>